<dbReference type="KEGG" id="chk:D4L85_09045"/>
<keyword evidence="9" id="KW-1185">Reference proteome</keyword>
<dbReference type="RefSeq" id="WP_119754020.1">
    <property type="nucleotide sequence ID" value="NZ_CP032382.1"/>
</dbReference>
<feature type="transmembrane region" description="Helical" evidence="6">
    <location>
        <begin position="199"/>
        <end position="220"/>
    </location>
</feature>
<organism evidence="8 9">
    <name type="scientific">Chryseolinea soli</name>
    <dbReference type="NCBI Taxonomy" id="2321403"/>
    <lineage>
        <taxon>Bacteria</taxon>
        <taxon>Pseudomonadati</taxon>
        <taxon>Bacteroidota</taxon>
        <taxon>Cytophagia</taxon>
        <taxon>Cytophagales</taxon>
        <taxon>Fulvivirgaceae</taxon>
        <taxon>Chryseolinea</taxon>
    </lineage>
</organism>
<dbReference type="InterPro" id="IPR000620">
    <property type="entry name" value="EamA_dom"/>
</dbReference>
<dbReference type="SUPFAM" id="SSF103481">
    <property type="entry name" value="Multidrug resistance efflux transporter EmrE"/>
    <property type="match status" value="2"/>
</dbReference>
<evidence type="ECO:0000256" key="2">
    <source>
        <dbReference type="ARBA" id="ARBA00022475"/>
    </source>
</evidence>
<keyword evidence="4 6" id="KW-1133">Transmembrane helix</keyword>
<dbReference type="AlphaFoldDB" id="A0A385SJS4"/>
<feature type="domain" description="EamA" evidence="7">
    <location>
        <begin position="164"/>
        <end position="299"/>
    </location>
</feature>
<proteinExistence type="predicted"/>
<feature type="transmembrane region" description="Helical" evidence="6">
    <location>
        <begin position="166"/>
        <end position="187"/>
    </location>
</feature>
<dbReference type="Pfam" id="PF00892">
    <property type="entry name" value="EamA"/>
    <property type="match status" value="2"/>
</dbReference>
<keyword evidence="3 6" id="KW-0812">Transmembrane</keyword>
<keyword evidence="5 6" id="KW-0472">Membrane</keyword>
<evidence type="ECO:0000256" key="6">
    <source>
        <dbReference type="SAM" id="Phobius"/>
    </source>
</evidence>
<feature type="transmembrane region" description="Helical" evidence="6">
    <location>
        <begin position="77"/>
        <end position="98"/>
    </location>
</feature>
<accession>A0A385SJS4</accession>
<dbReference type="EMBL" id="CP032382">
    <property type="protein sequence ID" value="AYB30716.1"/>
    <property type="molecule type" value="Genomic_DNA"/>
</dbReference>
<reference evidence="9" key="1">
    <citation type="submission" date="2018-09" db="EMBL/GenBank/DDBJ databases">
        <title>Chryseolinea sp. KIS68-18 isolated from soil.</title>
        <authorList>
            <person name="Weon H.-Y."/>
            <person name="Kwon S.-W."/>
            <person name="Lee S.A."/>
        </authorList>
    </citation>
    <scope>NUCLEOTIDE SEQUENCE [LARGE SCALE GENOMIC DNA]</scope>
    <source>
        <strain evidence="9">KIS68-18</strain>
    </source>
</reference>
<feature type="transmembrane region" description="Helical" evidence="6">
    <location>
        <begin position="110"/>
        <end position="127"/>
    </location>
</feature>
<feature type="transmembrane region" description="Helical" evidence="6">
    <location>
        <begin position="282"/>
        <end position="300"/>
    </location>
</feature>
<dbReference type="PANTHER" id="PTHR42920">
    <property type="entry name" value="OS03G0707200 PROTEIN-RELATED"/>
    <property type="match status" value="1"/>
</dbReference>
<feature type="transmembrane region" description="Helical" evidence="6">
    <location>
        <begin position="7"/>
        <end position="30"/>
    </location>
</feature>
<evidence type="ECO:0000313" key="9">
    <source>
        <dbReference type="Proteomes" id="UP000266183"/>
    </source>
</evidence>
<dbReference type="Gene3D" id="1.10.3730.20">
    <property type="match status" value="1"/>
</dbReference>
<feature type="transmembrane region" description="Helical" evidence="6">
    <location>
        <begin position="42"/>
        <end position="65"/>
    </location>
</feature>
<evidence type="ECO:0000256" key="4">
    <source>
        <dbReference type="ARBA" id="ARBA00022989"/>
    </source>
</evidence>
<sequence length="303" mass="33180">MSDKKSYAYFIGGIVICLLGSIFFSTKAIFVKLAYREAPVDAITLLALRMLFSLPFFVVSAFVSSQKSDNVKFTGKQWLGIALVGCLGYYVSSLLDFMGLKYISAGIERLVLFIYPTFVLLMSALVFRSKISVQQWLALLITYGGLLIAFWGEARVDVANDFYKGALLIFTCAITYAMYIVGSGRLIPSVGAAKFNSYAMSFAAAAVLLHFFVTSSNSLWDQDASTYLYSFLMAILGTVIPSYLVTWGIKRVGSNNAAIAGSIGPVSTILQAYFFLQEPIHALQLVGTLLILMGVLMISVKKK</sequence>
<dbReference type="OrthoDB" id="9813617at2"/>
<dbReference type="InterPro" id="IPR051258">
    <property type="entry name" value="Diverse_Substrate_Transporter"/>
</dbReference>
<feature type="transmembrane region" description="Helical" evidence="6">
    <location>
        <begin position="226"/>
        <end position="245"/>
    </location>
</feature>
<evidence type="ECO:0000256" key="3">
    <source>
        <dbReference type="ARBA" id="ARBA00022692"/>
    </source>
</evidence>
<gene>
    <name evidence="8" type="ORF">D4L85_09045</name>
</gene>
<comment type="subcellular location">
    <subcellularLocation>
        <location evidence="1">Cell membrane</location>
        <topology evidence="1">Multi-pass membrane protein</topology>
    </subcellularLocation>
</comment>
<keyword evidence="2" id="KW-1003">Cell membrane</keyword>
<evidence type="ECO:0000256" key="1">
    <source>
        <dbReference type="ARBA" id="ARBA00004651"/>
    </source>
</evidence>
<evidence type="ECO:0000256" key="5">
    <source>
        <dbReference type="ARBA" id="ARBA00023136"/>
    </source>
</evidence>
<name>A0A385SJS4_9BACT</name>
<feature type="transmembrane region" description="Helical" evidence="6">
    <location>
        <begin position="136"/>
        <end position="154"/>
    </location>
</feature>
<dbReference type="InterPro" id="IPR037185">
    <property type="entry name" value="EmrE-like"/>
</dbReference>
<dbReference type="Proteomes" id="UP000266183">
    <property type="component" value="Chromosome"/>
</dbReference>
<feature type="domain" description="EamA" evidence="7">
    <location>
        <begin position="13"/>
        <end position="150"/>
    </location>
</feature>
<dbReference type="PANTHER" id="PTHR42920:SF5">
    <property type="entry name" value="EAMA DOMAIN-CONTAINING PROTEIN"/>
    <property type="match status" value="1"/>
</dbReference>
<feature type="transmembrane region" description="Helical" evidence="6">
    <location>
        <begin position="257"/>
        <end position="276"/>
    </location>
</feature>
<dbReference type="GO" id="GO:0005886">
    <property type="term" value="C:plasma membrane"/>
    <property type="evidence" value="ECO:0007669"/>
    <property type="project" value="UniProtKB-SubCell"/>
</dbReference>
<evidence type="ECO:0000313" key="8">
    <source>
        <dbReference type="EMBL" id="AYB30716.1"/>
    </source>
</evidence>
<protein>
    <submittedName>
        <fullName evidence="8">DMT family transporter</fullName>
    </submittedName>
</protein>
<evidence type="ECO:0000259" key="7">
    <source>
        <dbReference type="Pfam" id="PF00892"/>
    </source>
</evidence>